<dbReference type="PANTHER" id="PTHR46206:SF5">
    <property type="entry name" value="P450, PUTATIVE (EUROFUNG)-RELATED"/>
    <property type="match status" value="1"/>
</dbReference>
<dbReference type="GeneID" id="92047591"/>
<comment type="caution">
    <text evidence="12">The sequence shown here is derived from an EMBL/GenBank/DDBJ whole genome shotgun (WGS) entry which is preliminary data.</text>
</comment>
<evidence type="ECO:0000256" key="4">
    <source>
        <dbReference type="ARBA" id="ARBA00022617"/>
    </source>
</evidence>
<gene>
    <name evidence="12" type="ORF">PG997_010216</name>
</gene>
<evidence type="ECO:0000256" key="5">
    <source>
        <dbReference type="ARBA" id="ARBA00022692"/>
    </source>
</evidence>
<dbReference type="CDD" id="cd11041">
    <property type="entry name" value="CYP503A1-like"/>
    <property type="match status" value="1"/>
</dbReference>
<evidence type="ECO:0000256" key="2">
    <source>
        <dbReference type="ARBA" id="ARBA00004370"/>
    </source>
</evidence>
<comment type="cofactor">
    <cofactor evidence="1">
        <name>heme</name>
        <dbReference type="ChEBI" id="CHEBI:30413"/>
    </cofactor>
</comment>
<evidence type="ECO:0000256" key="6">
    <source>
        <dbReference type="ARBA" id="ARBA00022723"/>
    </source>
</evidence>
<dbReference type="EMBL" id="JAQQWN010000007">
    <property type="protein sequence ID" value="KAK8075553.1"/>
    <property type="molecule type" value="Genomic_DNA"/>
</dbReference>
<dbReference type="PANTHER" id="PTHR46206">
    <property type="entry name" value="CYTOCHROME P450"/>
    <property type="match status" value="1"/>
</dbReference>
<keyword evidence="13" id="KW-1185">Reference proteome</keyword>
<evidence type="ECO:0000256" key="9">
    <source>
        <dbReference type="ARBA" id="ARBA00023004"/>
    </source>
</evidence>
<comment type="subcellular location">
    <subcellularLocation>
        <location evidence="2">Membrane</location>
    </subcellularLocation>
</comment>
<evidence type="ECO:0008006" key="14">
    <source>
        <dbReference type="Google" id="ProtNLM"/>
    </source>
</evidence>
<accession>A0ABR1VWD1</accession>
<keyword evidence="10" id="KW-0503">Monooxygenase</keyword>
<evidence type="ECO:0000256" key="11">
    <source>
        <dbReference type="ARBA" id="ARBA00023136"/>
    </source>
</evidence>
<evidence type="ECO:0000256" key="10">
    <source>
        <dbReference type="ARBA" id="ARBA00023033"/>
    </source>
</evidence>
<dbReference type="Proteomes" id="UP001433268">
    <property type="component" value="Unassembled WGS sequence"/>
</dbReference>
<name>A0ABR1VWD1_9PEZI</name>
<keyword evidence="11" id="KW-0472">Membrane</keyword>
<dbReference type="InterPro" id="IPR002403">
    <property type="entry name" value="Cyt_P450_E_grp-IV"/>
</dbReference>
<keyword evidence="4" id="KW-0349">Heme</keyword>
<evidence type="ECO:0000313" key="13">
    <source>
        <dbReference type="Proteomes" id="UP001433268"/>
    </source>
</evidence>
<evidence type="ECO:0000256" key="8">
    <source>
        <dbReference type="ARBA" id="ARBA00023002"/>
    </source>
</evidence>
<keyword evidence="9" id="KW-0408">Iron</keyword>
<dbReference type="InterPro" id="IPR001128">
    <property type="entry name" value="Cyt_P450"/>
</dbReference>
<dbReference type="RefSeq" id="XP_066666493.1">
    <property type="nucleotide sequence ID" value="XM_066814531.1"/>
</dbReference>
<evidence type="ECO:0000256" key="3">
    <source>
        <dbReference type="ARBA" id="ARBA00010617"/>
    </source>
</evidence>
<organism evidence="12 13">
    <name type="scientific">Apiospora hydei</name>
    <dbReference type="NCBI Taxonomy" id="1337664"/>
    <lineage>
        <taxon>Eukaryota</taxon>
        <taxon>Fungi</taxon>
        <taxon>Dikarya</taxon>
        <taxon>Ascomycota</taxon>
        <taxon>Pezizomycotina</taxon>
        <taxon>Sordariomycetes</taxon>
        <taxon>Xylariomycetidae</taxon>
        <taxon>Amphisphaeriales</taxon>
        <taxon>Apiosporaceae</taxon>
        <taxon>Apiospora</taxon>
    </lineage>
</organism>
<reference evidence="12 13" key="1">
    <citation type="submission" date="2023-01" db="EMBL/GenBank/DDBJ databases">
        <title>Analysis of 21 Apiospora genomes using comparative genomics revels a genus with tremendous synthesis potential of carbohydrate active enzymes and secondary metabolites.</title>
        <authorList>
            <person name="Sorensen T."/>
        </authorList>
    </citation>
    <scope>NUCLEOTIDE SEQUENCE [LARGE SCALE GENOMIC DNA]</scope>
    <source>
        <strain evidence="12 13">CBS 114990</strain>
    </source>
</reference>
<dbReference type="SUPFAM" id="SSF48264">
    <property type="entry name" value="Cytochrome P450"/>
    <property type="match status" value="1"/>
</dbReference>
<protein>
    <recommendedName>
        <fullName evidence="14">Cytochrome P450</fullName>
    </recommendedName>
</protein>
<proteinExistence type="inferred from homology"/>
<keyword evidence="5" id="KW-0812">Transmembrane</keyword>
<evidence type="ECO:0000256" key="1">
    <source>
        <dbReference type="ARBA" id="ARBA00001971"/>
    </source>
</evidence>
<evidence type="ECO:0000313" key="12">
    <source>
        <dbReference type="EMBL" id="KAK8075553.1"/>
    </source>
</evidence>
<dbReference type="Gene3D" id="1.10.630.10">
    <property type="entry name" value="Cytochrome P450"/>
    <property type="match status" value="1"/>
</dbReference>
<comment type="similarity">
    <text evidence="3">Belongs to the cytochrome P450 family.</text>
</comment>
<keyword evidence="6" id="KW-0479">Metal-binding</keyword>
<dbReference type="PRINTS" id="PR00465">
    <property type="entry name" value="EP450IV"/>
</dbReference>
<dbReference type="Pfam" id="PF00067">
    <property type="entry name" value="p450"/>
    <property type="match status" value="1"/>
</dbReference>
<sequence length="289" mass="33160">MELCRLLPKCIVKFVGPWLMARSGAMQTVGRYVTKLVHERLVARDNDNDGKFLDCTQFIIKESRTDRQRSPIRLVQQMVALQFASAHQLPMALAWAIIMLCKHSEYIPLLRHELQQSELHSRKYQTKDLLLLDSFLRESSRLNPLDCLSVQRKAIQPFTFSTGEHIPAGNLVAVPQQAIMRDENNYCDPETFDPFRFYTTDLSTTEPVVKFTDSHCWKYPFWGSPSHSCPGRWYAADTMKHAIVHLLKNYDMELATSGPPKVMKWTTALAPSFGNRITLRARPDSDLCA</sequence>
<keyword evidence="8" id="KW-0560">Oxidoreductase</keyword>
<keyword evidence="7" id="KW-1133">Transmembrane helix</keyword>
<evidence type="ECO:0000256" key="7">
    <source>
        <dbReference type="ARBA" id="ARBA00022989"/>
    </source>
</evidence>
<dbReference type="InterPro" id="IPR036396">
    <property type="entry name" value="Cyt_P450_sf"/>
</dbReference>